<reference evidence="9 10" key="1">
    <citation type="submission" date="2018-12" db="EMBL/GenBank/DDBJ databases">
        <authorList>
            <person name="Feng G."/>
            <person name="Zhu H."/>
        </authorList>
    </citation>
    <scope>NUCLEOTIDE SEQUENCE [LARGE SCALE GENOMIC DNA]</scope>
    <source>
        <strain evidence="9 10">LMG 26000</strain>
    </source>
</reference>
<keyword evidence="3 6" id="KW-0812">Transmembrane</keyword>
<evidence type="ECO:0000259" key="8">
    <source>
        <dbReference type="Pfam" id="PF12704"/>
    </source>
</evidence>
<dbReference type="Pfam" id="PF12704">
    <property type="entry name" value="MacB_PCD"/>
    <property type="match status" value="1"/>
</dbReference>
<dbReference type="PANTHER" id="PTHR30572:SF18">
    <property type="entry name" value="ABC-TYPE MACROLIDE FAMILY EXPORT SYSTEM PERMEASE COMPONENT 2"/>
    <property type="match status" value="1"/>
</dbReference>
<evidence type="ECO:0000256" key="4">
    <source>
        <dbReference type="ARBA" id="ARBA00022989"/>
    </source>
</evidence>
<feature type="transmembrane region" description="Helical" evidence="6">
    <location>
        <begin position="292"/>
        <end position="313"/>
    </location>
</feature>
<dbReference type="GO" id="GO:0005886">
    <property type="term" value="C:plasma membrane"/>
    <property type="evidence" value="ECO:0007669"/>
    <property type="project" value="UniProtKB-SubCell"/>
</dbReference>
<feature type="transmembrane region" description="Helical" evidence="6">
    <location>
        <begin position="21"/>
        <end position="41"/>
    </location>
</feature>
<sequence>MLLSYLKLAWKVLLRRRFFTFINLFGVSFTLMILLVVMALVDHVVGPNMPEKRIDRMLFVNTIRQEMMDGHGWMNRPASVHFVDTYIRRMKTPEKVAMTSNVYDATAFTNNGLLPLDVRYTDGNFWQIMDFEFVDGRAFSGAEVAQAQRVCVINEATARSYFGTADVVGRTIEVDLKRYRVAGVVRNVSAVHIASYADVWVPYTLSPSLVRDNSIGGEFLVVLLAPTAAAAPAMREEYRQMMQRVEIPNPKEVKAIYSYADPMLATFTRALHITRAVGSGNSQTLDNDNVGAFYLICTLMGLLFMLLPALNLVNLNVTRILERSGEIGVRKAFGATGRNLVGQFLVENVVLAVVGGLLGLGLAAGALALLNEAHVVAYAQFSLSWRVFGWGLGLALLFGLMSGVYPAWKMSRLNPVVALRGSGEQK</sequence>
<keyword evidence="2" id="KW-1003">Cell membrane</keyword>
<evidence type="ECO:0000256" key="2">
    <source>
        <dbReference type="ARBA" id="ARBA00022475"/>
    </source>
</evidence>
<protein>
    <submittedName>
        <fullName evidence="9">ABC transporter permease</fullName>
    </submittedName>
</protein>
<evidence type="ECO:0000256" key="3">
    <source>
        <dbReference type="ARBA" id="ARBA00022692"/>
    </source>
</evidence>
<evidence type="ECO:0000313" key="9">
    <source>
        <dbReference type="EMBL" id="RSK44460.1"/>
    </source>
</evidence>
<dbReference type="Pfam" id="PF02687">
    <property type="entry name" value="FtsX"/>
    <property type="match status" value="1"/>
</dbReference>
<dbReference type="GO" id="GO:0022857">
    <property type="term" value="F:transmembrane transporter activity"/>
    <property type="evidence" value="ECO:0007669"/>
    <property type="project" value="TreeGrafter"/>
</dbReference>
<evidence type="ECO:0000256" key="6">
    <source>
        <dbReference type="SAM" id="Phobius"/>
    </source>
</evidence>
<dbReference type="InterPro" id="IPR025857">
    <property type="entry name" value="MacB_PCD"/>
</dbReference>
<keyword evidence="10" id="KW-1185">Reference proteome</keyword>
<evidence type="ECO:0000256" key="5">
    <source>
        <dbReference type="ARBA" id="ARBA00023136"/>
    </source>
</evidence>
<keyword evidence="4 6" id="KW-1133">Transmembrane helix</keyword>
<dbReference type="InterPro" id="IPR050250">
    <property type="entry name" value="Macrolide_Exporter_MacB"/>
</dbReference>
<evidence type="ECO:0000313" key="10">
    <source>
        <dbReference type="Proteomes" id="UP000270291"/>
    </source>
</evidence>
<dbReference type="OrthoDB" id="8740261at2"/>
<evidence type="ECO:0000259" key="7">
    <source>
        <dbReference type="Pfam" id="PF02687"/>
    </source>
</evidence>
<keyword evidence="5 6" id="KW-0472">Membrane</keyword>
<comment type="caution">
    <text evidence="9">The sequence shown here is derived from an EMBL/GenBank/DDBJ whole genome shotgun (WGS) entry which is preliminary data.</text>
</comment>
<evidence type="ECO:0000256" key="1">
    <source>
        <dbReference type="ARBA" id="ARBA00004651"/>
    </source>
</evidence>
<dbReference type="PANTHER" id="PTHR30572">
    <property type="entry name" value="MEMBRANE COMPONENT OF TRANSPORTER-RELATED"/>
    <property type="match status" value="1"/>
</dbReference>
<name>A0A3R9MN96_9BACT</name>
<dbReference type="RefSeq" id="WP_125436618.1">
    <property type="nucleotide sequence ID" value="NZ_RWIU01000002.1"/>
</dbReference>
<dbReference type="InterPro" id="IPR003838">
    <property type="entry name" value="ABC3_permease_C"/>
</dbReference>
<proteinExistence type="predicted"/>
<feature type="domain" description="ABC3 transporter permease C-terminal" evidence="7">
    <location>
        <begin position="299"/>
        <end position="415"/>
    </location>
</feature>
<dbReference type="Proteomes" id="UP000270291">
    <property type="component" value="Unassembled WGS sequence"/>
</dbReference>
<comment type="subcellular location">
    <subcellularLocation>
        <location evidence="1">Cell membrane</location>
        <topology evidence="1">Multi-pass membrane protein</topology>
    </subcellularLocation>
</comment>
<feature type="transmembrane region" description="Helical" evidence="6">
    <location>
        <begin position="390"/>
        <end position="408"/>
    </location>
</feature>
<feature type="transmembrane region" description="Helical" evidence="6">
    <location>
        <begin position="348"/>
        <end position="370"/>
    </location>
</feature>
<dbReference type="AlphaFoldDB" id="A0A3R9MN96"/>
<organism evidence="9 10">
    <name type="scientific">Hymenobacter perfusus</name>
    <dbReference type="NCBI Taxonomy" id="1236770"/>
    <lineage>
        <taxon>Bacteria</taxon>
        <taxon>Pseudomonadati</taxon>
        <taxon>Bacteroidota</taxon>
        <taxon>Cytophagia</taxon>
        <taxon>Cytophagales</taxon>
        <taxon>Hymenobacteraceae</taxon>
        <taxon>Hymenobacter</taxon>
    </lineage>
</organism>
<accession>A0A3R9MN96</accession>
<feature type="domain" description="MacB-like periplasmic core" evidence="8">
    <location>
        <begin position="20"/>
        <end position="235"/>
    </location>
</feature>
<dbReference type="EMBL" id="RWIU01000002">
    <property type="protein sequence ID" value="RSK44460.1"/>
    <property type="molecule type" value="Genomic_DNA"/>
</dbReference>
<gene>
    <name evidence="9" type="ORF">EI293_08015</name>
</gene>